<organism evidence="1 2">
    <name type="scientific">Paradevosia shaoguanensis</name>
    <dbReference type="NCBI Taxonomy" id="1335043"/>
    <lineage>
        <taxon>Bacteria</taxon>
        <taxon>Pseudomonadati</taxon>
        <taxon>Pseudomonadota</taxon>
        <taxon>Alphaproteobacteria</taxon>
        <taxon>Hyphomicrobiales</taxon>
        <taxon>Devosiaceae</taxon>
        <taxon>Paradevosia</taxon>
    </lineage>
</organism>
<protein>
    <submittedName>
        <fullName evidence="1">Uncharacterized protein</fullName>
    </submittedName>
</protein>
<name>A0AA41UAC0_9HYPH</name>
<dbReference type="RefSeq" id="WP_203065117.1">
    <property type="nucleotide sequence ID" value="NZ_CP068983.1"/>
</dbReference>
<evidence type="ECO:0000313" key="2">
    <source>
        <dbReference type="Proteomes" id="UP001156140"/>
    </source>
</evidence>
<sequence length="139" mass="16086">MVKDDGFWAAVRADYEARQVSVEAVAMRHGLTVGKIAYAAKENDWKRRYLKHVKPESSFQRMFRVIEAHLIRLEATEITMETEGSKEVALLGNLCKTLEKLIEIDKARPQAKRNSGNQSKEMTDLTNKLVRRIEQLKRR</sequence>
<evidence type="ECO:0000313" key="1">
    <source>
        <dbReference type="EMBL" id="MCI0126223.1"/>
    </source>
</evidence>
<dbReference type="EMBL" id="JALAZD010000001">
    <property type="protein sequence ID" value="MCI0126223.1"/>
    <property type="molecule type" value="Genomic_DNA"/>
</dbReference>
<dbReference type="AlphaFoldDB" id="A0AA41UAC0"/>
<proteinExistence type="predicted"/>
<accession>A0AA41UAC0</accession>
<reference evidence="1" key="1">
    <citation type="submission" date="2022-03" db="EMBL/GenBank/DDBJ databases">
        <title>The complete genome sequence of a Methyloterrigena soli.</title>
        <authorList>
            <person name="Zi Z."/>
        </authorList>
    </citation>
    <scope>NUCLEOTIDE SEQUENCE</scope>
    <source>
        <strain evidence="1">M48</strain>
    </source>
</reference>
<dbReference type="Proteomes" id="UP001156140">
    <property type="component" value="Unassembled WGS sequence"/>
</dbReference>
<gene>
    <name evidence="1" type="ORF">ML536_05225</name>
</gene>
<comment type="caution">
    <text evidence="1">The sequence shown here is derived from an EMBL/GenBank/DDBJ whole genome shotgun (WGS) entry which is preliminary data.</text>
</comment>
<keyword evidence="2" id="KW-1185">Reference proteome</keyword>